<feature type="domain" description="MOSC" evidence="1">
    <location>
        <begin position="120"/>
        <end position="264"/>
    </location>
</feature>
<dbReference type="Proteomes" id="UP000198951">
    <property type="component" value="Unassembled WGS sequence"/>
</dbReference>
<dbReference type="Pfam" id="PF03476">
    <property type="entry name" value="MOSC_N"/>
    <property type="match status" value="1"/>
</dbReference>
<dbReference type="AlphaFoldDB" id="A0A1H3WI16"/>
<reference evidence="3" key="1">
    <citation type="submission" date="2016-10" db="EMBL/GenBank/DDBJ databases">
        <authorList>
            <person name="Varghese N."/>
            <person name="Submissions S."/>
        </authorList>
    </citation>
    <scope>NUCLEOTIDE SEQUENCE [LARGE SCALE GENOMIC DNA]</scope>
    <source>
        <strain evidence="3">DSM 22376</strain>
    </source>
</reference>
<dbReference type="SUPFAM" id="SSF141673">
    <property type="entry name" value="MOSC N-terminal domain-like"/>
    <property type="match status" value="1"/>
</dbReference>
<proteinExistence type="predicted"/>
<keyword evidence="3" id="KW-1185">Reference proteome</keyword>
<evidence type="ECO:0000313" key="2">
    <source>
        <dbReference type="EMBL" id="SDZ86769.1"/>
    </source>
</evidence>
<dbReference type="PANTHER" id="PTHR14237">
    <property type="entry name" value="MOLYBDOPTERIN COFACTOR SULFURASE MOSC"/>
    <property type="match status" value="1"/>
</dbReference>
<dbReference type="GO" id="GO:0030170">
    <property type="term" value="F:pyridoxal phosphate binding"/>
    <property type="evidence" value="ECO:0007669"/>
    <property type="project" value="InterPro"/>
</dbReference>
<dbReference type="Pfam" id="PF03473">
    <property type="entry name" value="MOSC"/>
    <property type="match status" value="1"/>
</dbReference>
<dbReference type="PROSITE" id="PS51340">
    <property type="entry name" value="MOSC"/>
    <property type="match status" value="1"/>
</dbReference>
<evidence type="ECO:0000313" key="3">
    <source>
        <dbReference type="Proteomes" id="UP000198951"/>
    </source>
</evidence>
<dbReference type="InterPro" id="IPR011037">
    <property type="entry name" value="Pyrv_Knase-like_insert_dom_sf"/>
</dbReference>
<dbReference type="SUPFAM" id="SSF50800">
    <property type="entry name" value="PK beta-barrel domain-like"/>
    <property type="match status" value="1"/>
</dbReference>
<protein>
    <recommendedName>
        <fullName evidence="1">MOSC domain-containing protein</fullName>
    </recommendedName>
</protein>
<evidence type="ECO:0000259" key="1">
    <source>
        <dbReference type="PROSITE" id="PS51340"/>
    </source>
</evidence>
<dbReference type="InterPro" id="IPR005303">
    <property type="entry name" value="MOCOS_middle"/>
</dbReference>
<dbReference type="GO" id="GO:0030151">
    <property type="term" value="F:molybdenum ion binding"/>
    <property type="evidence" value="ECO:0007669"/>
    <property type="project" value="InterPro"/>
</dbReference>
<organism evidence="2 3">
    <name type="scientific">Flavobacterium gillisiae</name>
    <dbReference type="NCBI Taxonomy" id="150146"/>
    <lineage>
        <taxon>Bacteria</taxon>
        <taxon>Pseudomonadati</taxon>
        <taxon>Bacteroidota</taxon>
        <taxon>Flavobacteriia</taxon>
        <taxon>Flavobacteriales</taxon>
        <taxon>Flavobacteriaceae</taxon>
        <taxon>Flavobacterium</taxon>
    </lineage>
</organism>
<dbReference type="PANTHER" id="PTHR14237:SF19">
    <property type="entry name" value="MITOCHONDRIAL AMIDOXIME REDUCING COMPONENT 1"/>
    <property type="match status" value="1"/>
</dbReference>
<dbReference type="STRING" id="150146.SAMN05443667_10185"/>
<name>A0A1H3WI16_9FLAO</name>
<dbReference type="InterPro" id="IPR005302">
    <property type="entry name" value="MoCF_Sase_C"/>
</dbReference>
<accession>A0A1H3WI16</accession>
<dbReference type="EMBL" id="FNRD01000001">
    <property type="protein sequence ID" value="SDZ86769.1"/>
    <property type="molecule type" value="Genomic_DNA"/>
</dbReference>
<sequence length="264" mass="29993">MKSTHIVKELFVYPIKSLAGISVQSAKAEEMGFEYDRRWMLIDGENQLITQREHPVLSQFYPKIIDDKIEVTNLGKTHSFYIDESLANLIAVTVWDDESIVVEVNKSSSEWFSNQLGFTCKLVKIINNGDRKHKSTKLNTTFNVSLADGYPYLLVGSESLNNLNEKLKDKIGIERFRPNIVISSTTAHEEDSFDQFQIGKVHFQNVKPCGRCIMVNNNPETSRITKEPLRTLNTYRTVNNSILFGVNIVCQNPGIITVGDVLEF</sequence>
<dbReference type="GO" id="GO:0003824">
    <property type="term" value="F:catalytic activity"/>
    <property type="evidence" value="ECO:0007669"/>
    <property type="project" value="InterPro"/>
</dbReference>
<dbReference type="RefSeq" id="WP_091083058.1">
    <property type="nucleotide sequence ID" value="NZ_FNRD01000001.1"/>
</dbReference>
<dbReference type="OrthoDB" id="581532at2"/>
<gene>
    <name evidence="2" type="ORF">SAMN05443667_10185</name>
</gene>